<dbReference type="InterPro" id="IPR020846">
    <property type="entry name" value="MFS_dom"/>
</dbReference>
<dbReference type="InterPro" id="IPR011701">
    <property type="entry name" value="MFS"/>
</dbReference>
<feature type="transmembrane region" description="Helical" evidence="7">
    <location>
        <begin position="412"/>
        <end position="432"/>
    </location>
</feature>
<evidence type="ECO:0000256" key="4">
    <source>
        <dbReference type="ARBA" id="ARBA00022989"/>
    </source>
</evidence>
<dbReference type="OrthoDB" id="3639251at2759"/>
<evidence type="ECO:0000259" key="8">
    <source>
        <dbReference type="PROSITE" id="PS50850"/>
    </source>
</evidence>
<sequence>MADLSVVGKHNHATMEDVEKSPTKTSGDEFECEFTPREQKHIIHRVDRRLVVTVGILYCISLMDRTNLSAAAIAGMTKELNLGVLIGTVSRYSVVTLVFFTTYVVFQPPATIIVRKLGPRIFLSVIVVLWGAVMLGMGFVNDWESLAALRVVLGILEAGFFPSCVYLLSTWYTRYDVGKRYSCFYILGSLASACAGILAYGLMQMKGLQGYAGWRWIFIVEGALTMFLGIGGYFAIVDFPDKAHKSLWFLNERETKYIMDRVNRDRGDANIQPFSAAKFLRAGLDIKIWGYAMIFFNTTTVSYALAYFLPIILTENMGFSVGAAQCLVAPPYAFAAIVMFTTGYIGDKYKMRGPIIAFNMLLCLIGLPIMGFHSNAAVRYFGVFLTTAGANSNVPATMAYQANNIRGQWKRAFCSATLVGFGGIGGIAGGLVFRSQDAPDYHPGLYACIATSLLTLVILAITTVVFVIQNKRAARGEIELEDSDEDHQRGFRYTI</sequence>
<feature type="transmembrane region" description="Helical" evidence="7">
    <location>
        <begin position="378"/>
        <end position="400"/>
    </location>
</feature>
<keyword evidence="2" id="KW-0813">Transport</keyword>
<feature type="region of interest" description="Disordered" evidence="6">
    <location>
        <begin position="1"/>
        <end position="29"/>
    </location>
</feature>
<dbReference type="PANTHER" id="PTHR43791:SF47">
    <property type="entry name" value="MAJOR FACILITATOR SUPERFAMILY (MFS) PROFILE DOMAIN-CONTAINING PROTEIN-RELATED"/>
    <property type="match status" value="1"/>
</dbReference>
<keyword evidence="5 7" id="KW-0472">Membrane</keyword>
<organism evidence="9 10">
    <name type="scientific">Trematosphaeria pertusa</name>
    <dbReference type="NCBI Taxonomy" id="390896"/>
    <lineage>
        <taxon>Eukaryota</taxon>
        <taxon>Fungi</taxon>
        <taxon>Dikarya</taxon>
        <taxon>Ascomycota</taxon>
        <taxon>Pezizomycotina</taxon>
        <taxon>Dothideomycetes</taxon>
        <taxon>Pleosporomycetidae</taxon>
        <taxon>Pleosporales</taxon>
        <taxon>Massarineae</taxon>
        <taxon>Trematosphaeriaceae</taxon>
        <taxon>Trematosphaeria</taxon>
    </lineage>
</organism>
<dbReference type="Pfam" id="PF07690">
    <property type="entry name" value="MFS_1"/>
    <property type="match status" value="1"/>
</dbReference>
<evidence type="ECO:0000313" key="9">
    <source>
        <dbReference type="EMBL" id="KAF2246536.1"/>
    </source>
</evidence>
<feature type="transmembrane region" description="Helical" evidence="7">
    <location>
        <begin position="121"/>
        <end position="140"/>
    </location>
</feature>
<reference evidence="9" key="1">
    <citation type="journal article" date="2020" name="Stud. Mycol.">
        <title>101 Dothideomycetes genomes: a test case for predicting lifestyles and emergence of pathogens.</title>
        <authorList>
            <person name="Haridas S."/>
            <person name="Albert R."/>
            <person name="Binder M."/>
            <person name="Bloem J."/>
            <person name="Labutti K."/>
            <person name="Salamov A."/>
            <person name="Andreopoulos B."/>
            <person name="Baker S."/>
            <person name="Barry K."/>
            <person name="Bills G."/>
            <person name="Bluhm B."/>
            <person name="Cannon C."/>
            <person name="Castanera R."/>
            <person name="Culley D."/>
            <person name="Daum C."/>
            <person name="Ezra D."/>
            <person name="Gonzalez J."/>
            <person name="Henrissat B."/>
            <person name="Kuo A."/>
            <person name="Liang C."/>
            <person name="Lipzen A."/>
            <person name="Lutzoni F."/>
            <person name="Magnuson J."/>
            <person name="Mondo S."/>
            <person name="Nolan M."/>
            <person name="Ohm R."/>
            <person name="Pangilinan J."/>
            <person name="Park H.-J."/>
            <person name="Ramirez L."/>
            <person name="Alfaro M."/>
            <person name="Sun H."/>
            <person name="Tritt A."/>
            <person name="Yoshinaga Y."/>
            <person name="Zwiers L.-H."/>
            <person name="Turgeon B."/>
            <person name="Goodwin S."/>
            <person name="Spatafora J."/>
            <person name="Crous P."/>
            <person name="Grigoriev I."/>
        </authorList>
    </citation>
    <scope>NUCLEOTIDE SEQUENCE</scope>
    <source>
        <strain evidence="9">CBS 122368</strain>
    </source>
</reference>
<keyword evidence="4 7" id="KW-1133">Transmembrane helix</keyword>
<evidence type="ECO:0000256" key="7">
    <source>
        <dbReference type="SAM" id="Phobius"/>
    </source>
</evidence>
<accession>A0A6A6I853</accession>
<dbReference type="PROSITE" id="PS50850">
    <property type="entry name" value="MFS"/>
    <property type="match status" value="1"/>
</dbReference>
<evidence type="ECO:0000256" key="1">
    <source>
        <dbReference type="ARBA" id="ARBA00004141"/>
    </source>
</evidence>
<feature type="transmembrane region" description="Helical" evidence="7">
    <location>
        <begin position="181"/>
        <end position="202"/>
    </location>
</feature>
<evidence type="ECO:0000313" key="10">
    <source>
        <dbReference type="Proteomes" id="UP000800094"/>
    </source>
</evidence>
<dbReference type="PANTHER" id="PTHR43791">
    <property type="entry name" value="PERMEASE-RELATED"/>
    <property type="match status" value="1"/>
</dbReference>
<comment type="subcellular location">
    <subcellularLocation>
        <location evidence="1">Membrane</location>
        <topology evidence="1">Multi-pass membrane protein</topology>
    </subcellularLocation>
</comment>
<evidence type="ECO:0000256" key="3">
    <source>
        <dbReference type="ARBA" id="ARBA00022692"/>
    </source>
</evidence>
<keyword evidence="10" id="KW-1185">Reference proteome</keyword>
<dbReference type="GO" id="GO:0022857">
    <property type="term" value="F:transmembrane transporter activity"/>
    <property type="evidence" value="ECO:0007669"/>
    <property type="project" value="InterPro"/>
</dbReference>
<dbReference type="GeneID" id="54582756"/>
<dbReference type="SUPFAM" id="SSF103473">
    <property type="entry name" value="MFS general substrate transporter"/>
    <property type="match status" value="1"/>
</dbReference>
<proteinExistence type="predicted"/>
<feature type="domain" description="Major facilitator superfamily (MFS) profile" evidence="8">
    <location>
        <begin position="50"/>
        <end position="472"/>
    </location>
</feature>
<dbReference type="GO" id="GO:0016020">
    <property type="term" value="C:membrane"/>
    <property type="evidence" value="ECO:0007669"/>
    <property type="project" value="UniProtKB-SubCell"/>
</dbReference>
<feature type="transmembrane region" description="Helical" evidence="7">
    <location>
        <begin position="214"/>
        <end position="236"/>
    </location>
</feature>
<feature type="transmembrane region" description="Helical" evidence="7">
    <location>
        <begin position="353"/>
        <end position="372"/>
    </location>
</feature>
<dbReference type="AlphaFoldDB" id="A0A6A6I853"/>
<dbReference type="InterPro" id="IPR036259">
    <property type="entry name" value="MFS_trans_sf"/>
</dbReference>
<protein>
    <submittedName>
        <fullName evidence="9">Phthalate transporter-like protein</fullName>
    </submittedName>
</protein>
<feature type="transmembrane region" description="Helical" evidence="7">
    <location>
        <begin position="94"/>
        <end position="114"/>
    </location>
</feature>
<evidence type="ECO:0000256" key="5">
    <source>
        <dbReference type="ARBA" id="ARBA00023136"/>
    </source>
</evidence>
<feature type="transmembrane region" description="Helical" evidence="7">
    <location>
        <begin position="444"/>
        <end position="468"/>
    </location>
</feature>
<gene>
    <name evidence="9" type="ORF">BU26DRAFT_520992</name>
</gene>
<dbReference type="RefSeq" id="XP_033681540.1">
    <property type="nucleotide sequence ID" value="XM_033829426.1"/>
</dbReference>
<dbReference type="Gene3D" id="1.20.1250.20">
    <property type="entry name" value="MFS general substrate transporter like domains"/>
    <property type="match status" value="2"/>
</dbReference>
<name>A0A6A6I853_9PLEO</name>
<dbReference type="FunFam" id="1.20.1250.20:FF:000511">
    <property type="entry name" value="MFS general substrate transporter"/>
    <property type="match status" value="1"/>
</dbReference>
<dbReference type="EMBL" id="ML987198">
    <property type="protein sequence ID" value="KAF2246536.1"/>
    <property type="molecule type" value="Genomic_DNA"/>
</dbReference>
<evidence type="ECO:0000256" key="6">
    <source>
        <dbReference type="SAM" id="MobiDB-lite"/>
    </source>
</evidence>
<dbReference type="Proteomes" id="UP000800094">
    <property type="component" value="Unassembled WGS sequence"/>
</dbReference>
<evidence type="ECO:0000256" key="2">
    <source>
        <dbReference type="ARBA" id="ARBA00022448"/>
    </source>
</evidence>
<feature type="compositionally biased region" description="Basic and acidic residues" evidence="6">
    <location>
        <begin position="13"/>
        <end position="22"/>
    </location>
</feature>
<keyword evidence="3 7" id="KW-0812">Transmembrane</keyword>
<feature type="transmembrane region" description="Helical" evidence="7">
    <location>
        <begin position="288"/>
        <end position="313"/>
    </location>
</feature>
<feature type="transmembrane region" description="Helical" evidence="7">
    <location>
        <begin position="50"/>
        <end position="74"/>
    </location>
</feature>
<feature type="transmembrane region" description="Helical" evidence="7">
    <location>
        <begin position="146"/>
        <end position="169"/>
    </location>
</feature>
<dbReference type="FunFam" id="1.20.1250.20:FF:000409">
    <property type="entry name" value="MFS general substrate transporter"/>
    <property type="match status" value="1"/>
</dbReference>
<feature type="transmembrane region" description="Helical" evidence="7">
    <location>
        <begin position="319"/>
        <end position="341"/>
    </location>
</feature>